<sequence length="158" mass="17706">MATKGNAPKSQYAPAAHVPLIKSPSLRVPRPVELPPDVHPLPDSIEEYFVYPFTLEPHILTLEQSRRQTVAAYAARRESLLRARADERERRRRDVLRRIAPGFEGGAGVLTPDRRGSRGPEQMVAQGSEGTIEGEAEKREGDVMDRLVDELARMDAER</sequence>
<evidence type="ECO:0000313" key="1">
    <source>
        <dbReference type="EMBL" id="KAI0030244.1"/>
    </source>
</evidence>
<dbReference type="EMBL" id="MU273632">
    <property type="protein sequence ID" value="KAI0030244.1"/>
    <property type="molecule type" value="Genomic_DNA"/>
</dbReference>
<keyword evidence="2" id="KW-1185">Reference proteome</keyword>
<reference evidence="1" key="2">
    <citation type="journal article" date="2022" name="New Phytol.">
        <title>Evolutionary transition to the ectomycorrhizal habit in the genomes of a hyperdiverse lineage of mushroom-forming fungi.</title>
        <authorList>
            <person name="Looney B."/>
            <person name="Miyauchi S."/>
            <person name="Morin E."/>
            <person name="Drula E."/>
            <person name="Courty P.E."/>
            <person name="Kohler A."/>
            <person name="Kuo A."/>
            <person name="LaButti K."/>
            <person name="Pangilinan J."/>
            <person name="Lipzen A."/>
            <person name="Riley R."/>
            <person name="Andreopoulos W."/>
            <person name="He G."/>
            <person name="Johnson J."/>
            <person name="Nolan M."/>
            <person name="Tritt A."/>
            <person name="Barry K.W."/>
            <person name="Grigoriev I.V."/>
            <person name="Nagy L.G."/>
            <person name="Hibbett D."/>
            <person name="Henrissat B."/>
            <person name="Matheny P.B."/>
            <person name="Labbe J."/>
            <person name="Martin F.M."/>
        </authorList>
    </citation>
    <scope>NUCLEOTIDE SEQUENCE</scope>
    <source>
        <strain evidence="1">EC-137</strain>
    </source>
</reference>
<dbReference type="Proteomes" id="UP000814128">
    <property type="component" value="Unassembled WGS sequence"/>
</dbReference>
<name>A0ACB8QEI8_9AGAM</name>
<protein>
    <submittedName>
        <fullName evidence="1">Uncharacterized protein</fullName>
    </submittedName>
</protein>
<gene>
    <name evidence="1" type="ORF">K488DRAFT_79728</name>
</gene>
<evidence type="ECO:0000313" key="2">
    <source>
        <dbReference type="Proteomes" id="UP000814128"/>
    </source>
</evidence>
<proteinExistence type="predicted"/>
<comment type="caution">
    <text evidence="1">The sequence shown here is derived from an EMBL/GenBank/DDBJ whole genome shotgun (WGS) entry which is preliminary data.</text>
</comment>
<reference evidence="1" key="1">
    <citation type="submission" date="2021-02" db="EMBL/GenBank/DDBJ databases">
        <authorList>
            <consortium name="DOE Joint Genome Institute"/>
            <person name="Ahrendt S."/>
            <person name="Looney B.P."/>
            <person name="Miyauchi S."/>
            <person name="Morin E."/>
            <person name="Drula E."/>
            <person name="Courty P.E."/>
            <person name="Chicoki N."/>
            <person name="Fauchery L."/>
            <person name="Kohler A."/>
            <person name="Kuo A."/>
            <person name="Labutti K."/>
            <person name="Pangilinan J."/>
            <person name="Lipzen A."/>
            <person name="Riley R."/>
            <person name="Andreopoulos W."/>
            <person name="He G."/>
            <person name="Johnson J."/>
            <person name="Barry K.W."/>
            <person name="Grigoriev I.V."/>
            <person name="Nagy L."/>
            <person name="Hibbett D."/>
            <person name="Henrissat B."/>
            <person name="Matheny P.B."/>
            <person name="Labbe J."/>
            <person name="Martin F."/>
        </authorList>
    </citation>
    <scope>NUCLEOTIDE SEQUENCE</scope>
    <source>
        <strain evidence="1">EC-137</strain>
    </source>
</reference>
<organism evidence="1 2">
    <name type="scientific">Vararia minispora EC-137</name>
    <dbReference type="NCBI Taxonomy" id="1314806"/>
    <lineage>
        <taxon>Eukaryota</taxon>
        <taxon>Fungi</taxon>
        <taxon>Dikarya</taxon>
        <taxon>Basidiomycota</taxon>
        <taxon>Agaricomycotina</taxon>
        <taxon>Agaricomycetes</taxon>
        <taxon>Russulales</taxon>
        <taxon>Lachnocladiaceae</taxon>
        <taxon>Vararia</taxon>
    </lineage>
</organism>
<accession>A0ACB8QEI8</accession>